<evidence type="ECO:0000256" key="4">
    <source>
        <dbReference type="ARBA" id="ARBA00022475"/>
    </source>
</evidence>
<keyword evidence="14 15" id="KW-0472">Membrane</keyword>
<dbReference type="SMART" id="SM00304">
    <property type="entry name" value="HAMP"/>
    <property type="match status" value="1"/>
</dbReference>
<keyword evidence="19" id="KW-1185">Reference proteome</keyword>
<dbReference type="InterPro" id="IPR004358">
    <property type="entry name" value="Sig_transdc_His_kin-like_C"/>
</dbReference>
<name>A0ABQ3F751_9RHOB</name>
<evidence type="ECO:0000256" key="8">
    <source>
        <dbReference type="ARBA" id="ARBA00022692"/>
    </source>
</evidence>
<feature type="domain" description="Histidine kinase" evidence="16">
    <location>
        <begin position="277"/>
        <end position="476"/>
    </location>
</feature>
<dbReference type="InterPro" id="IPR050980">
    <property type="entry name" value="2C_sensor_his_kinase"/>
</dbReference>
<dbReference type="PRINTS" id="PR00344">
    <property type="entry name" value="BCTRLSENSOR"/>
</dbReference>
<dbReference type="Pfam" id="PF02518">
    <property type="entry name" value="HATPase_c"/>
    <property type="match status" value="1"/>
</dbReference>
<evidence type="ECO:0000259" key="16">
    <source>
        <dbReference type="PROSITE" id="PS50109"/>
    </source>
</evidence>
<evidence type="ECO:0000313" key="18">
    <source>
        <dbReference type="EMBL" id="GHC10716.1"/>
    </source>
</evidence>
<keyword evidence="6" id="KW-0597">Phosphoprotein</keyword>
<dbReference type="PANTHER" id="PTHR44936">
    <property type="entry name" value="SENSOR PROTEIN CREC"/>
    <property type="match status" value="1"/>
</dbReference>
<dbReference type="InterPro" id="IPR005467">
    <property type="entry name" value="His_kinase_dom"/>
</dbReference>
<keyword evidence="4" id="KW-1003">Cell membrane</keyword>
<dbReference type="SMART" id="SM00388">
    <property type="entry name" value="HisKA"/>
    <property type="match status" value="1"/>
</dbReference>
<dbReference type="Pfam" id="PF00512">
    <property type="entry name" value="HisKA"/>
    <property type="match status" value="1"/>
</dbReference>
<dbReference type="Gene3D" id="1.10.287.130">
    <property type="match status" value="1"/>
</dbReference>
<dbReference type="InterPro" id="IPR003594">
    <property type="entry name" value="HATPase_dom"/>
</dbReference>
<dbReference type="PROSITE" id="PS50109">
    <property type="entry name" value="HIS_KIN"/>
    <property type="match status" value="1"/>
</dbReference>
<gene>
    <name evidence="18" type="ORF">GCM10007291_04100</name>
</gene>
<comment type="caution">
    <text evidence="18">The sequence shown here is derived from an EMBL/GenBank/DDBJ whole genome shotgun (WGS) entry which is preliminary data.</text>
</comment>
<dbReference type="EMBL" id="BMYI01000001">
    <property type="protein sequence ID" value="GHC10716.1"/>
    <property type="molecule type" value="Genomic_DNA"/>
</dbReference>
<evidence type="ECO:0000256" key="7">
    <source>
        <dbReference type="ARBA" id="ARBA00022679"/>
    </source>
</evidence>
<evidence type="ECO:0000256" key="10">
    <source>
        <dbReference type="ARBA" id="ARBA00022777"/>
    </source>
</evidence>
<keyword evidence="7" id="KW-0808">Transferase</keyword>
<feature type="domain" description="HAMP" evidence="17">
    <location>
        <begin position="218"/>
        <end position="269"/>
    </location>
</feature>
<sequence length="476" mass="51023">MGEGLGASTILTPASGRITSPGVHGCIVALLFRGARAAARLGGMSFRLKSILPRGLYGRTLLILIVPIVTIQLVVSIAFIQRHFERVTLQMTGGIAVELRLVLDRMAAGDRVGAEMVASELGFGLGPAAPPLEGLRYDALDLSGRVVAETLRDEVPGFLGADLTRESGRVIADFATPDGPVRVVIDRRRTSATNPHQLLVLMIVTSAVMTLISYLFLRNQIAPIKRLAQAAEAFGKGQHIPYRPRGATEVRAAGAAFLDMRARIERSIESRTRMLSGVSHDLRTPLTRLKLGLSMLPEDDETDALLGDVAEMQRLVDEFLAFARGDATEETEAVDLPALLRRVADNAERGGQRVELRGCDGSLTLRLRPQAVTRAIENLLSNAARFGTRARLSLLVGERSARIVVEDDGPGIPMERRDEAVQPFARLDGARDPNRGGGVGLGLSIAADVARSHGGALRLGESEDLGGLKAELALAR</sequence>
<keyword evidence="9" id="KW-0547">Nucleotide-binding</keyword>
<dbReference type="InterPro" id="IPR036097">
    <property type="entry name" value="HisK_dim/P_sf"/>
</dbReference>
<evidence type="ECO:0000256" key="5">
    <source>
        <dbReference type="ARBA" id="ARBA00022519"/>
    </source>
</evidence>
<comment type="subcellular location">
    <subcellularLocation>
        <location evidence="2">Cell inner membrane</location>
        <topology evidence="2">Multi-pass membrane protein</topology>
    </subcellularLocation>
</comment>
<keyword evidence="5" id="KW-0997">Cell inner membrane</keyword>
<evidence type="ECO:0000256" key="15">
    <source>
        <dbReference type="SAM" id="Phobius"/>
    </source>
</evidence>
<keyword evidence="13" id="KW-0902">Two-component regulatory system</keyword>
<evidence type="ECO:0000256" key="3">
    <source>
        <dbReference type="ARBA" id="ARBA00012438"/>
    </source>
</evidence>
<evidence type="ECO:0000256" key="6">
    <source>
        <dbReference type="ARBA" id="ARBA00022553"/>
    </source>
</evidence>
<evidence type="ECO:0000259" key="17">
    <source>
        <dbReference type="PROSITE" id="PS50885"/>
    </source>
</evidence>
<dbReference type="PANTHER" id="PTHR44936:SF5">
    <property type="entry name" value="SENSOR HISTIDINE KINASE ENVZ"/>
    <property type="match status" value="1"/>
</dbReference>
<dbReference type="CDD" id="cd00082">
    <property type="entry name" value="HisKA"/>
    <property type="match status" value="1"/>
</dbReference>
<evidence type="ECO:0000256" key="12">
    <source>
        <dbReference type="ARBA" id="ARBA00022989"/>
    </source>
</evidence>
<evidence type="ECO:0000313" key="19">
    <source>
        <dbReference type="Proteomes" id="UP000658305"/>
    </source>
</evidence>
<dbReference type="InterPro" id="IPR036890">
    <property type="entry name" value="HATPase_C_sf"/>
</dbReference>
<dbReference type="EC" id="2.7.13.3" evidence="3"/>
<dbReference type="PROSITE" id="PS50885">
    <property type="entry name" value="HAMP"/>
    <property type="match status" value="1"/>
</dbReference>
<proteinExistence type="predicted"/>
<dbReference type="InterPro" id="IPR003661">
    <property type="entry name" value="HisK_dim/P_dom"/>
</dbReference>
<organism evidence="18 19">
    <name type="scientific">Gemmobacter nanjingensis</name>
    <dbReference type="NCBI Taxonomy" id="488454"/>
    <lineage>
        <taxon>Bacteria</taxon>
        <taxon>Pseudomonadati</taxon>
        <taxon>Pseudomonadota</taxon>
        <taxon>Alphaproteobacteria</taxon>
        <taxon>Rhodobacterales</taxon>
        <taxon>Paracoccaceae</taxon>
        <taxon>Gemmobacter</taxon>
    </lineage>
</organism>
<keyword evidence="8 15" id="KW-0812">Transmembrane</keyword>
<dbReference type="SMART" id="SM00387">
    <property type="entry name" value="HATPase_c"/>
    <property type="match status" value="1"/>
</dbReference>
<dbReference type="Proteomes" id="UP000658305">
    <property type="component" value="Unassembled WGS sequence"/>
</dbReference>
<keyword evidence="11" id="KW-0067">ATP-binding</keyword>
<protein>
    <recommendedName>
        <fullName evidence="3">histidine kinase</fullName>
        <ecNumber evidence="3">2.7.13.3</ecNumber>
    </recommendedName>
</protein>
<evidence type="ECO:0000256" key="14">
    <source>
        <dbReference type="ARBA" id="ARBA00023136"/>
    </source>
</evidence>
<keyword evidence="12 15" id="KW-1133">Transmembrane helix</keyword>
<dbReference type="Pfam" id="PF00672">
    <property type="entry name" value="HAMP"/>
    <property type="match status" value="1"/>
</dbReference>
<evidence type="ECO:0000256" key="2">
    <source>
        <dbReference type="ARBA" id="ARBA00004429"/>
    </source>
</evidence>
<evidence type="ECO:0000256" key="11">
    <source>
        <dbReference type="ARBA" id="ARBA00022840"/>
    </source>
</evidence>
<dbReference type="SUPFAM" id="SSF55874">
    <property type="entry name" value="ATPase domain of HSP90 chaperone/DNA topoisomerase II/histidine kinase"/>
    <property type="match status" value="1"/>
</dbReference>
<feature type="transmembrane region" description="Helical" evidence="15">
    <location>
        <begin position="56"/>
        <end position="80"/>
    </location>
</feature>
<dbReference type="GO" id="GO:0016301">
    <property type="term" value="F:kinase activity"/>
    <property type="evidence" value="ECO:0007669"/>
    <property type="project" value="UniProtKB-KW"/>
</dbReference>
<evidence type="ECO:0000256" key="1">
    <source>
        <dbReference type="ARBA" id="ARBA00000085"/>
    </source>
</evidence>
<evidence type="ECO:0000256" key="9">
    <source>
        <dbReference type="ARBA" id="ARBA00022741"/>
    </source>
</evidence>
<keyword evidence="10 18" id="KW-0418">Kinase</keyword>
<feature type="transmembrane region" description="Helical" evidence="15">
    <location>
        <begin position="198"/>
        <end position="217"/>
    </location>
</feature>
<dbReference type="SUPFAM" id="SSF47384">
    <property type="entry name" value="Homodimeric domain of signal transducing histidine kinase"/>
    <property type="match status" value="1"/>
</dbReference>
<comment type="catalytic activity">
    <reaction evidence="1">
        <text>ATP + protein L-histidine = ADP + protein N-phospho-L-histidine.</text>
        <dbReference type="EC" id="2.7.13.3"/>
    </reaction>
</comment>
<reference evidence="19" key="1">
    <citation type="journal article" date="2019" name="Int. J. Syst. Evol. Microbiol.">
        <title>The Global Catalogue of Microorganisms (GCM) 10K type strain sequencing project: providing services to taxonomists for standard genome sequencing and annotation.</title>
        <authorList>
            <consortium name="The Broad Institute Genomics Platform"/>
            <consortium name="The Broad Institute Genome Sequencing Center for Infectious Disease"/>
            <person name="Wu L."/>
            <person name="Ma J."/>
        </authorList>
    </citation>
    <scope>NUCLEOTIDE SEQUENCE [LARGE SCALE GENOMIC DNA]</scope>
    <source>
        <strain evidence="19">KCTC 23298</strain>
    </source>
</reference>
<evidence type="ECO:0000256" key="13">
    <source>
        <dbReference type="ARBA" id="ARBA00023012"/>
    </source>
</evidence>
<dbReference type="Gene3D" id="3.30.565.10">
    <property type="entry name" value="Histidine kinase-like ATPase, C-terminal domain"/>
    <property type="match status" value="1"/>
</dbReference>
<dbReference type="InterPro" id="IPR003660">
    <property type="entry name" value="HAMP_dom"/>
</dbReference>
<accession>A0ABQ3F751</accession>